<feature type="compositionally biased region" description="Polar residues" evidence="1">
    <location>
        <begin position="80"/>
        <end position="92"/>
    </location>
</feature>
<dbReference type="EMBL" id="ASHM01039176">
    <property type="protein sequence ID" value="PNX81074.1"/>
    <property type="molecule type" value="Genomic_DNA"/>
</dbReference>
<feature type="region of interest" description="Disordered" evidence="1">
    <location>
        <begin position="68"/>
        <end position="98"/>
    </location>
</feature>
<protein>
    <submittedName>
        <fullName evidence="2">Uncharacterized protein</fullName>
    </submittedName>
</protein>
<feature type="compositionally biased region" description="Basic and acidic residues" evidence="1">
    <location>
        <begin position="8"/>
        <end position="31"/>
    </location>
</feature>
<organism evidence="2 3">
    <name type="scientific">Trifolium pratense</name>
    <name type="common">Red clover</name>
    <dbReference type="NCBI Taxonomy" id="57577"/>
    <lineage>
        <taxon>Eukaryota</taxon>
        <taxon>Viridiplantae</taxon>
        <taxon>Streptophyta</taxon>
        <taxon>Embryophyta</taxon>
        <taxon>Tracheophyta</taxon>
        <taxon>Spermatophyta</taxon>
        <taxon>Magnoliopsida</taxon>
        <taxon>eudicotyledons</taxon>
        <taxon>Gunneridae</taxon>
        <taxon>Pentapetalae</taxon>
        <taxon>rosids</taxon>
        <taxon>fabids</taxon>
        <taxon>Fabales</taxon>
        <taxon>Fabaceae</taxon>
        <taxon>Papilionoideae</taxon>
        <taxon>50 kb inversion clade</taxon>
        <taxon>NPAAA clade</taxon>
        <taxon>Hologalegina</taxon>
        <taxon>IRL clade</taxon>
        <taxon>Trifolieae</taxon>
        <taxon>Trifolium</taxon>
    </lineage>
</organism>
<reference evidence="2 3" key="1">
    <citation type="journal article" date="2014" name="Am. J. Bot.">
        <title>Genome assembly and annotation for red clover (Trifolium pratense; Fabaceae).</title>
        <authorList>
            <person name="Istvanek J."/>
            <person name="Jaros M."/>
            <person name="Krenek A."/>
            <person name="Repkova J."/>
        </authorList>
    </citation>
    <scope>NUCLEOTIDE SEQUENCE [LARGE SCALE GENOMIC DNA]</scope>
    <source>
        <strain evidence="3">cv. Tatra</strain>
        <tissue evidence="2">Young leaves</tissue>
    </source>
</reference>
<evidence type="ECO:0000256" key="1">
    <source>
        <dbReference type="SAM" id="MobiDB-lite"/>
    </source>
</evidence>
<dbReference type="AlphaFoldDB" id="A0A2K3LRA5"/>
<accession>A0A2K3LRA5</accession>
<evidence type="ECO:0000313" key="3">
    <source>
        <dbReference type="Proteomes" id="UP000236291"/>
    </source>
</evidence>
<reference evidence="2 3" key="2">
    <citation type="journal article" date="2017" name="Front. Plant Sci.">
        <title>Gene Classification and Mining of Molecular Markers Useful in Red Clover (Trifolium pratense) Breeding.</title>
        <authorList>
            <person name="Istvanek J."/>
            <person name="Dluhosova J."/>
            <person name="Dluhos P."/>
            <person name="Patkova L."/>
            <person name="Nedelnik J."/>
            <person name="Repkova J."/>
        </authorList>
    </citation>
    <scope>NUCLEOTIDE SEQUENCE [LARGE SCALE GENOMIC DNA]</scope>
    <source>
        <strain evidence="3">cv. Tatra</strain>
        <tissue evidence="2">Young leaves</tissue>
    </source>
</reference>
<evidence type="ECO:0000313" key="2">
    <source>
        <dbReference type="EMBL" id="PNX81074.1"/>
    </source>
</evidence>
<gene>
    <name evidence="2" type="ORF">L195_g037089</name>
</gene>
<comment type="caution">
    <text evidence="2">The sequence shown here is derived from an EMBL/GenBank/DDBJ whole genome shotgun (WGS) entry which is preliminary data.</text>
</comment>
<feature type="region of interest" description="Disordered" evidence="1">
    <location>
        <begin position="1"/>
        <end position="32"/>
    </location>
</feature>
<proteinExistence type="predicted"/>
<name>A0A2K3LRA5_TRIPR</name>
<sequence length="110" mass="12323">MVRQEPNTTHEKEDDNGKIDELNTTQEKQDETLMTPRGIFKAQDKQLEEELNANLDIEADRRLSVTTSSSQGSFVRDTKNQVFNGGTSSNNADLGLTPDRVLHDDMVTTV</sequence>
<dbReference type="Proteomes" id="UP000236291">
    <property type="component" value="Unassembled WGS sequence"/>
</dbReference>